<dbReference type="EMBL" id="MT142685">
    <property type="protein sequence ID" value="QJA87160.1"/>
    <property type="molecule type" value="Genomic_DNA"/>
</dbReference>
<reference evidence="1" key="1">
    <citation type="submission" date="2020-03" db="EMBL/GenBank/DDBJ databases">
        <title>The deep terrestrial virosphere.</title>
        <authorList>
            <person name="Holmfeldt K."/>
            <person name="Nilsson E."/>
            <person name="Simone D."/>
            <person name="Lopez-Fernandez M."/>
            <person name="Wu X."/>
            <person name="de Brujin I."/>
            <person name="Lundin D."/>
            <person name="Andersson A."/>
            <person name="Bertilsson S."/>
            <person name="Dopson M."/>
        </authorList>
    </citation>
    <scope>NUCLEOTIDE SEQUENCE</scope>
    <source>
        <strain evidence="1">MM415B03043</strain>
    </source>
</reference>
<sequence length="162" mass="18754">MAFILKHLKHNIGEGEAVVTVPERRKELKTEIKDIDKDLKYVSGIYDKINAVPDQSFTDHDLLARYSTFHMLRKEAIRSERKYPADIHFGRDKEDFLGDLHRLQEDLREDRAKCEAEIEKLAGNDDWVFVSFEEDAMWGTLKNMVSDLVKSGDAVVLKQETS</sequence>
<evidence type="ECO:0000313" key="1">
    <source>
        <dbReference type="EMBL" id="QJA87160.1"/>
    </source>
</evidence>
<protein>
    <submittedName>
        <fullName evidence="1">Uncharacterized protein</fullName>
    </submittedName>
</protein>
<name>A0A6M3KYV3_9ZZZZ</name>
<dbReference type="AlphaFoldDB" id="A0A6M3KYV3"/>
<gene>
    <name evidence="1" type="ORF">MM415B03043_0012</name>
</gene>
<organism evidence="1">
    <name type="scientific">viral metagenome</name>
    <dbReference type="NCBI Taxonomy" id="1070528"/>
    <lineage>
        <taxon>unclassified sequences</taxon>
        <taxon>metagenomes</taxon>
        <taxon>organismal metagenomes</taxon>
    </lineage>
</organism>
<accession>A0A6M3KYV3</accession>
<proteinExistence type="predicted"/>